<protein>
    <submittedName>
        <fullName evidence="1">Uncharacterized protein</fullName>
    </submittedName>
</protein>
<gene>
    <name evidence="1" type="ORF">SLEP1_g60515</name>
</gene>
<sequence length="58" mass="6741">MSSGRNVLIAASWHTFSLVRWAARAVKPHQRLTSDRVRIPAELKHINKRRKRNQQGLP</sequence>
<dbReference type="Proteomes" id="UP001054252">
    <property type="component" value="Unassembled WGS sequence"/>
</dbReference>
<keyword evidence="2" id="KW-1185">Reference proteome</keyword>
<reference evidence="1 2" key="1">
    <citation type="journal article" date="2021" name="Commun. Biol.">
        <title>The genome of Shorea leprosula (Dipterocarpaceae) highlights the ecological relevance of drought in aseasonal tropical rainforests.</title>
        <authorList>
            <person name="Ng K.K.S."/>
            <person name="Kobayashi M.J."/>
            <person name="Fawcett J.A."/>
            <person name="Hatakeyama M."/>
            <person name="Paape T."/>
            <person name="Ng C.H."/>
            <person name="Ang C.C."/>
            <person name="Tnah L.H."/>
            <person name="Lee C.T."/>
            <person name="Nishiyama T."/>
            <person name="Sese J."/>
            <person name="O'Brien M.J."/>
            <person name="Copetti D."/>
            <person name="Mohd Noor M.I."/>
            <person name="Ong R.C."/>
            <person name="Putra M."/>
            <person name="Sireger I.Z."/>
            <person name="Indrioko S."/>
            <person name="Kosugi Y."/>
            <person name="Izuno A."/>
            <person name="Isagi Y."/>
            <person name="Lee S.L."/>
            <person name="Shimizu K.K."/>
        </authorList>
    </citation>
    <scope>NUCLEOTIDE SEQUENCE [LARGE SCALE GENOMIC DNA]</scope>
    <source>
        <strain evidence="1">214</strain>
    </source>
</reference>
<name>A0AAV5MWZ7_9ROSI</name>
<evidence type="ECO:0000313" key="2">
    <source>
        <dbReference type="Proteomes" id="UP001054252"/>
    </source>
</evidence>
<evidence type="ECO:0000313" key="1">
    <source>
        <dbReference type="EMBL" id="GKV54005.1"/>
    </source>
</evidence>
<dbReference type="AlphaFoldDB" id="A0AAV5MWZ7"/>
<dbReference type="EMBL" id="BPVZ01002716">
    <property type="protein sequence ID" value="GKV54005.1"/>
    <property type="molecule type" value="Genomic_DNA"/>
</dbReference>
<proteinExistence type="predicted"/>
<organism evidence="1 2">
    <name type="scientific">Rubroshorea leprosula</name>
    <dbReference type="NCBI Taxonomy" id="152421"/>
    <lineage>
        <taxon>Eukaryota</taxon>
        <taxon>Viridiplantae</taxon>
        <taxon>Streptophyta</taxon>
        <taxon>Embryophyta</taxon>
        <taxon>Tracheophyta</taxon>
        <taxon>Spermatophyta</taxon>
        <taxon>Magnoliopsida</taxon>
        <taxon>eudicotyledons</taxon>
        <taxon>Gunneridae</taxon>
        <taxon>Pentapetalae</taxon>
        <taxon>rosids</taxon>
        <taxon>malvids</taxon>
        <taxon>Malvales</taxon>
        <taxon>Dipterocarpaceae</taxon>
        <taxon>Rubroshorea</taxon>
    </lineage>
</organism>
<accession>A0AAV5MWZ7</accession>
<comment type="caution">
    <text evidence="1">The sequence shown here is derived from an EMBL/GenBank/DDBJ whole genome shotgun (WGS) entry which is preliminary data.</text>
</comment>